<dbReference type="PANTHER" id="PTHR42960">
    <property type="entry name" value="YCF46 PROTEIN"/>
    <property type="match status" value="1"/>
</dbReference>
<dbReference type="GO" id="GO:0008237">
    <property type="term" value="F:metallopeptidase activity"/>
    <property type="evidence" value="ECO:0007669"/>
    <property type="project" value="UniProtKB-KW"/>
</dbReference>
<keyword evidence="7" id="KW-1185">Reference proteome</keyword>
<dbReference type="SUPFAM" id="SSF52540">
    <property type="entry name" value="P-loop containing nucleoside triphosphate hydrolases"/>
    <property type="match status" value="1"/>
</dbReference>
<name>A0A518CLR1_9PLAN</name>
<comment type="similarity">
    <text evidence="3">Belongs to the AAA ATPase family. Highly divergent.</text>
</comment>
<dbReference type="GO" id="GO:0006508">
    <property type="term" value="P:proteolysis"/>
    <property type="evidence" value="ECO:0007669"/>
    <property type="project" value="UniProtKB-KW"/>
</dbReference>
<dbReference type="SMART" id="SM00382">
    <property type="entry name" value="AAA"/>
    <property type="match status" value="1"/>
</dbReference>
<keyword evidence="6" id="KW-0482">Metalloprotease</keyword>
<dbReference type="KEGG" id="plon:Pla110_18900"/>
<proteinExistence type="inferred from homology"/>
<keyword evidence="1" id="KW-0547">Nucleotide-binding</keyword>
<dbReference type="AlphaFoldDB" id="A0A518CLR1"/>
<evidence type="ECO:0000256" key="3">
    <source>
        <dbReference type="ARBA" id="ARBA00038088"/>
    </source>
</evidence>
<accession>A0A518CLR1</accession>
<dbReference type="InterPro" id="IPR003959">
    <property type="entry name" value="ATPase_AAA_core"/>
</dbReference>
<dbReference type="InterPro" id="IPR027417">
    <property type="entry name" value="P-loop_NTPase"/>
</dbReference>
<evidence type="ECO:0000313" key="6">
    <source>
        <dbReference type="EMBL" id="QDU80166.1"/>
    </source>
</evidence>
<protein>
    <recommendedName>
        <fullName evidence="4">Uncharacterized AAA domain-containing protein ycf46</fullName>
    </recommendedName>
</protein>
<dbReference type="Gene3D" id="3.40.50.300">
    <property type="entry name" value="P-loop containing nucleotide triphosphate hydrolases"/>
    <property type="match status" value="1"/>
</dbReference>
<reference evidence="6 7" key="1">
    <citation type="submission" date="2019-02" db="EMBL/GenBank/DDBJ databases">
        <title>Deep-cultivation of Planctomycetes and their phenomic and genomic characterization uncovers novel biology.</title>
        <authorList>
            <person name="Wiegand S."/>
            <person name="Jogler M."/>
            <person name="Boedeker C."/>
            <person name="Pinto D."/>
            <person name="Vollmers J."/>
            <person name="Rivas-Marin E."/>
            <person name="Kohn T."/>
            <person name="Peeters S.H."/>
            <person name="Heuer A."/>
            <person name="Rast P."/>
            <person name="Oberbeckmann S."/>
            <person name="Bunk B."/>
            <person name="Jeske O."/>
            <person name="Meyerdierks A."/>
            <person name="Storesund J.E."/>
            <person name="Kallscheuer N."/>
            <person name="Luecker S."/>
            <person name="Lage O.M."/>
            <person name="Pohl T."/>
            <person name="Merkel B.J."/>
            <person name="Hornburger P."/>
            <person name="Mueller R.-W."/>
            <person name="Bruemmer F."/>
            <person name="Labrenz M."/>
            <person name="Spormann A.M."/>
            <person name="Op den Camp H."/>
            <person name="Overmann J."/>
            <person name="Amann R."/>
            <person name="Jetten M.S.M."/>
            <person name="Mascher T."/>
            <person name="Medema M.H."/>
            <person name="Devos D.P."/>
            <person name="Kaster A.-K."/>
            <person name="Ovreas L."/>
            <person name="Rohde M."/>
            <person name="Galperin M.Y."/>
            <person name="Jogler C."/>
        </authorList>
    </citation>
    <scope>NUCLEOTIDE SEQUENCE [LARGE SCALE GENOMIC DNA]</scope>
    <source>
        <strain evidence="6 7">Pla110</strain>
    </source>
</reference>
<dbReference type="RefSeq" id="WP_144995338.1">
    <property type="nucleotide sequence ID" value="NZ_CP036281.1"/>
</dbReference>
<evidence type="ECO:0000259" key="5">
    <source>
        <dbReference type="SMART" id="SM00382"/>
    </source>
</evidence>
<dbReference type="InterPro" id="IPR003593">
    <property type="entry name" value="AAA+_ATPase"/>
</dbReference>
<evidence type="ECO:0000256" key="4">
    <source>
        <dbReference type="ARBA" id="ARBA00040480"/>
    </source>
</evidence>
<dbReference type="Proteomes" id="UP000317178">
    <property type="component" value="Chromosome"/>
</dbReference>
<dbReference type="OrthoDB" id="9806903at2"/>
<dbReference type="InterPro" id="IPR052381">
    <property type="entry name" value="AAA_domain_protein"/>
</dbReference>
<evidence type="ECO:0000313" key="7">
    <source>
        <dbReference type="Proteomes" id="UP000317178"/>
    </source>
</evidence>
<dbReference type="GO" id="GO:0005524">
    <property type="term" value="F:ATP binding"/>
    <property type="evidence" value="ECO:0007669"/>
    <property type="project" value="UniProtKB-KW"/>
</dbReference>
<dbReference type="Pfam" id="PF00004">
    <property type="entry name" value="AAA"/>
    <property type="match status" value="1"/>
</dbReference>
<evidence type="ECO:0000256" key="1">
    <source>
        <dbReference type="ARBA" id="ARBA00022741"/>
    </source>
</evidence>
<keyword evidence="2" id="KW-0067">ATP-binding</keyword>
<dbReference type="Gene3D" id="1.10.8.60">
    <property type="match status" value="1"/>
</dbReference>
<dbReference type="PANTHER" id="PTHR42960:SF1">
    <property type="entry name" value="YCF46 PROTEIN"/>
    <property type="match status" value="1"/>
</dbReference>
<evidence type="ECO:0000256" key="2">
    <source>
        <dbReference type="ARBA" id="ARBA00022840"/>
    </source>
</evidence>
<gene>
    <name evidence="6" type="primary">ftsH_1</name>
    <name evidence="6" type="ORF">Pla110_18900</name>
</gene>
<keyword evidence="6" id="KW-0645">Protease</keyword>
<feature type="domain" description="AAA+ ATPase" evidence="5">
    <location>
        <begin position="258"/>
        <end position="394"/>
    </location>
</feature>
<keyword evidence="6" id="KW-0378">Hydrolase</keyword>
<dbReference type="GO" id="GO:0016887">
    <property type="term" value="F:ATP hydrolysis activity"/>
    <property type="evidence" value="ECO:0007669"/>
    <property type="project" value="InterPro"/>
</dbReference>
<dbReference type="EMBL" id="CP036281">
    <property type="protein sequence ID" value="QDU80166.1"/>
    <property type="molecule type" value="Genomic_DNA"/>
</dbReference>
<sequence length="660" mass="75475">MPTENHLLEIQQYFQAGYGLIALNTFEEERWLNGIREMATREQRQLDEWSAVVTLDSRASLLDQLKLMASGEQNHRLLLLKDIQPQFEDPQIVRALREASQHGQRYANTILLMGPDLHLPVELEKESILIELPLPDYETMQQLVEEVLLECDEKMDVSTLQDTPLFERLSQTVLGLTLSQARRTLVRGLHKTNNQINENLFLSLVADKQELLQGSDLLEYYDLTTDMESVGGLETLKEWLEQRSSAFTESARRQGIPAPRGALIIGVQGCGKSLIARAVAHRLKFPLLRMDISTLLASERGISERNMRMALQAAETMAPSVLWIDELDKGFAGASIDSKNDSTLSRLLGRFLNWMEEQRGKVFVVATANNIDQLPPETIRRGRFDELFFVDLPNYYERSEIFKIHMQRRHCDPTDFSLHELVERTDGYSGAEIEQIVASTLLECYSTGRAVTQEELMETAEEVVPLSKTMEEKIFEMREWANGRCRRATPDSRVQQMLDHEKRSGHLAEEPTIATAQREWKRLAQQDSLSAAISEYVRVNDMCTFEEIQTDFTPYFDTRGEHGLVIRQNPKVMLAVKFSEELNLVLSQLITGRRIYLHPTEAEAYKRKLPLPVLKQVPEDRQREFAWLPTRLRSVPPVTRSPALSQVGRIRKPGAATSEA</sequence>
<dbReference type="Pfam" id="PF17862">
    <property type="entry name" value="AAA_lid_3"/>
    <property type="match status" value="1"/>
</dbReference>
<organism evidence="6 7">
    <name type="scientific">Polystyrenella longa</name>
    <dbReference type="NCBI Taxonomy" id="2528007"/>
    <lineage>
        <taxon>Bacteria</taxon>
        <taxon>Pseudomonadati</taxon>
        <taxon>Planctomycetota</taxon>
        <taxon>Planctomycetia</taxon>
        <taxon>Planctomycetales</taxon>
        <taxon>Planctomycetaceae</taxon>
        <taxon>Polystyrenella</taxon>
    </lineage>
</organism>
<dbReference type="InterPro" id="IPR041569">
    <property type="entry name" value="AAA_lid_3"/>
</dbReference>